<dbReference type="OrthoDB" id="191139at2759"/>
<dbReference type="AlphaFoldDB" id="A0A9P8ZXF5"/>
<comment type="similarity">
    <text evidence="1">Belongs to the short-chain dehydrogenases/reductases (SDR) family.</text>
</comment>
<dbReference type="SUPFAM" id="SSF51735">
    <property type="entry name" value="NAD(P)-binding Rossmann-fold domains"/>
    <property type="match status" value="1"/>
</dbReference>
<proteinExistence type="inferred from homology"/>
<dbReference type="GeneID" id="70136379"/>
<reference evidence="3" key="1">
    <citation type="journal article" date="2021" name="Nat. Commun.">
        <title>Genetic determinants of endophytism in the Arabidopsis root mycobiome.</title>
        <authorList>
            <person name="Mesny F."/>
            <person name="Miyauchi S."/>
            <person name="Thiergart T."/>
            <person name="Pickel B."/>
            <person name="Atanasova L."/>
            <person name="Karlsson M."/>
            <person name="Huettel B."/>
            <person name="Barry K.W."/>
            <person name="Haridas S."/>
            <person name="Chen C."/>
            <person name="Bauer D."/>
            <person name="Andreopoulos W."/>
            <person name="Pangilinan J."/>
            <person name="LaButti K."/>
            <person name="Riley R."/>
            <person name="Lipzen A."/>
            <person name="Clum A."/>
            <person name="Drula E."/>
            <person name="Henrissat B."/>
            <person name="Kohler A."/>
            <person name="Grigoriev I.V."/>
            <person name="Martin F.M."/>
            <person name="Hacquard S."/>
        </authorList>
    </citation>
    <scope>NUCLEOTIDE SEQUENCE</scope>
    <source>
        <strain evidence="3">MPI-SDFR-AT-0073</strain>
    </source>
</reference>
<evidence type="ECO:0000256" key="1">
    <source>
        <dbReference type="ARBA" id="ARBA00006484"/>
    </source>
</evidence>
<dbReference type="PRINTS" id="PR00081">
    <property type="entry name" value="GDHRDH"/>
</dbReference>
<dbReference type="EMBL" id="JAGPXC010000005">
    <property type="protein sequence ID" value="KAH6653013.1"/>
    <property type="molecule type" value="Genomic_DNA"/>
</dbReference>
<evidence type="ECO:0000256" key="2">
    <source>
        <dbReference type="ARBA" id="ARBA00023002"/>
    </source>
</evidence>
<accession>A0A9P8ZXF5</accession>
<organism evidence="3 4">
    <name type="scientific">Truncatella angustata</name>
    <dbReference type="NCBI Taxonomy" id="152316"/>
    <lineage>
        <taxon>Eukaryota</taxon>
        <taxon>Fungi</taxon>
        <taxon>Dikarya</taxon>
        <taxon>Ascomycota</taxon>
        <taxon>Pezizomycotina</taxon>
        <taxon>Sordariomycetes</taxon>
        <taxon>Xylariomycetidae</taxon>
        <taxon>Amphisphaeriales</taxon>
        <taxon>Sporocadaceae</taxon>
        <taxon>Truncatella</taxon>
    </lineage>
</organism>
<dbReference type="Pfam" id="PF00106">
    <property type="entry name" value="adh_short"/>
    <property type="match status" value="1"/>
</dbReference>
<gene>
    <name evidence="3" type="ORF">BKA67DRAFT_659662</name>
</gene>
<dbReference type="Gene3D" id="3.40.50.720">
    <property type="entry name" value="NAD(P)-binding Rossmann-like Domain"/>
    <property type="match status" value="1"/>
</dbReference>
<sequence length="313" mass="34114">MPAAMSGYTDFNPEKDIPSLTGKVVVVTGGTAGIGRATVLALAKRQPAHLYFTGRNTRSAQSVIDGAKGSSPGVEITFVKLDMNSLAAVKEACTQFTHDRLDILMCNAGIMQQPPGVSVNGYERHFATNHLAHAMLIQQLLPTMLKTAKLPGSDVRLIMTTSLGWVIHPKGGILFEALKTSQEGLLGSYYTYGQSKLANIIYAREIARRFPQIISVSVHPGVVQTDLVNDLSWARRYFVYFSQYVQGIGTLTEAQGCLSQLWAAAGARKEQIVNGAYYRPVGVMSNGDLNKTATDLKLAEKLWIWTADVLSKY</sequence>
<keyword evidence="2" id="KW-0560">Oxidoreductase</keyword>
<dbReference type="InterPro" id="IPR002347">
    <property type="entry name" value="SDR_fam"/>
</dbReference>
<name>A0A9P8ZXF5_9PEZI</name>
<comment type="caution">
    <text evidence="3">The sequence shown here is derived from an EMBL/GenBank/DDBJ whole genome shotgun (WGS) entry which is preliminary data.</text>
</comment>
<evidence type="ECO:0000313" key="4">
    <source>
        <dbReference type="Proteomes" id="UP000758603"/>
    </source>
</evidence>
<evidence type="ECO:0000313" key="3">
    <source>
        <dbReference type="EMBL" id="KAH6653013.1"/>
    </source>
</evidence>
<dbReference type="RefSeq" id="XP_045957290.1">
    <property type="nucleotide sequence ID" value="XM_046107488.1"/>
</dbReference>
<dbReference type="Proteomes" id="UP000758603">
    <property type="component" value="Unassembled WGS sequence"/>
</dbReference>
<dbReference type="GO" id="GO:0016491">
    <property type="term" value="F:oxidoreductase activity"/>
    <property type="evidence" value="ECO:0007669"/>
    <property type="project" value="UniProtKB-KW"/>
</dbReference>
<keyword evidence="4" id="KW-1185">Reference proteome</keyword>
<dbReference type="InterPro" id="IPR036291">
    <property type="entry name" value="NAD(P)-bd_dom_sf"/>
</dbReference>
<dbReference type="PANTHER" id="PTHR24320:SF154">
    <property type="entry name" value="OXIDOREDUCTASE, SHORT-CHAIN DEHYDROGENASE_REDUCTASE FAMILY (AFU_ORTHOLOGUE AFUA_2G04560)"/>
    <property type="match status" value="1"/>
</dbReference>
<protein>
    <submittedName>
        <fullName evidence="3">Oxidoreductase</fullName>
    </submittedName>
</protein>
<dbReference type="PANTHER" id="PTHR24320">
    <property type="entry name" value="RETINOL DEHYDROGENASE"/>
    <property type="match status" value="1"/>
</dbReference>